<dbReference type="Proteomes" id="UP000447434">
    <property type="component" value="Chromosome 11"/>
</dbReference>
<keyword evidence="3" id="KW-0413">Isomerase</keyword>
<dbReference type="EMBL" id="WOCE01000011">
    <property type="protein sequence ID" value="KAE9604831.1"/>
    <property type="molecule type" value="Genomic_DNA"/>
</dbReference>
<keyword evidence="5" id="KW-1185">Reference proteome</keyword>
<dbReference type="InterPro" id="IPR036291">
    <property type="entry name" value="NAD(P)-bd_dom_sf"/>
</dbReference>
<evidence type="ECO:0000256" key="3">
    <source>
        <dbReference type="ARBA" id="ARBA00023235"/>
    </source>
</evidence>
<organism evidence="4 5">
    <name type="scientific">Lupinus albus</name>
    <name type="common">White lupine</name>
    <name type="synonym">Lupinus termis</name>
    <dbReference type="NCBI Taxonomy" id="3870"/>
    <lineage>
        <taxon>Eukaryota</taxon>
        <taxon>Viridiplantae</taxon>
        <taxon>Streptophyta</taxon>
        <taxon>Embryophyta</taxon>
        <taxon>Tracheophyta</taxon>
        <taxon>Spermatophyta</taxon>
        <taxon>Magnoliopsida</taxon>
        <taxon>eudicotyledons</taxon>
        <taxon>Gunneridae</taxon>
        <taxon>Pentapetalae</taxon>
        <taxon>rosids</taxon>
        <taxon>fabids</taxon>
        <taxon>Fabales</taxon>
        <taxon>Fabaceae</taxon>
        <taxon>Papilionoideae</taxon>
        <taxon>50 kb inversion clade</taxon>
        <taxon>genistoids sensu lato</taxon>
        <taxon>core genistoids</taxon>
        <taxon>Genisteae</taxon>
        <taxon>Lupinus</taxon>
    </lineage>
</organism>
<evidence type="ECO:0000313" key="5">
    <source>
        <dbReference type="Proteomes" id="UP000447434"/>
    </source>
</evidence>
<proteinExistence type="inferred from homology"/>
<evidence type="ECO:0000256" key="1">
    <source>
        <dbReference type="ARBA" id="ARBA00007637"/>
    </source>
</evidence>
<dbReference type="AlphaFoldDB" id="A0A6A4PT40"/>
<dbReference type="GO" id="GO:0016853">
    <property type="term" value="F:isomerase activity"/>
    <property type="evidence" value="ECO:0007669"/>
    <property type="project" value="UniProtKB-KW"/>
</dbReference>
<sequence length="79" mass="9044">MVGMLEELLNKKAKKHVIKMPINGDVPYTHANVSLAYKELGYKPTTDLAKGLKKFVKWYVGYYGIQSIPVTHYQQHHSP</sequence>
<accession>A0A6A4PT40</accession>
<dbReference type="Gene3D" id="3.90.25.10">
    <property type="entry name" value="UDP-galactose 4-epimerase, domain 1"/>
    <property type="match status" value="1"/>
</dbReference>
<evidence type="ECO:0000256" key="2">
    <source>
        <dbReference type="ARBA" id="ARBA00023027"/>
    </source>
</evidence>
<comment type="similarity">
    <text evidence="1">Belongs to the NAD(P)-dependent epimerase/dehydratase family.</text>
</comment>
<name>A0A6A4PT40_LUPAL</name>
<reference evidence="5" key="1">
    <citation type="journal article" date="2020" name="Nat. Commun.">
        <title>Genome sequence of the cluster root forming white lupin.</title>
        <authorList>
            <person name="Hufnagel B."/>
            <person name="Marques A."/>
            <person name="Soriano A."/>
            <person name="Marques L."/>
            <person name="Divol F."/>
            <person name="Doumas P."/>
            <person name="Sallet E."/>
            <person name="Mancinotti D."/>
            <person name="Carrere S."/>
            <person name="Marande W."/>
            <person name="Arribat S."/>
            <person name="Keller J."/>
            <person name="Huneau C."/>
            <person name="Blein T."/>
            <person name="Aime D."/>
            <person name="Laguerre M."/>
            <person name="Taylor J."/>
            <person name="Schubert V."/>
            <person name="Nelson M."/>
            <person name="Geu-Flores F."/>
            <person name="Crespi M."/>
            <person name="Gallardo-Guerrero K."/>
            <person name="Delaux P.-M."/>
            <person name="Salse J."/>
            <person name="Berges H."/>
            <person name="Guyot R."/>
            <person name="Gouzy J."/>
            <person name="Peret B."/>
        </authorList>
    </citation>
    <scope>NUCLEOTIDE SEQUENCE [LARGE SCALE GENOMIC DNA]</scope>
    <source>
        <strain evidence="5">cv. Amiga</strain>
    </source>
</reference>
<keyword evidence="2" id="KW-0520">NAD</keyword>
<protein>
    <submittedName>
        <fullName evidence="4">Putative UDP-glucuronate 4-epimerase</fullName>
    </submittedName>
</protein>
<comment type="caution">
    <text evidence="4">The sequence shown here is derived from an EMBL/GenBank/DDBJ whole genome shotgun (WGS) entry which is preliminary data.</text>
</comment>
<dbReference type="SUPFAM" id="SSF51735">
    <property type="entry name" value="NAD(P)-binding Rossmann-fold domains"/>
    <property type="match status" value="1"/>
</dbReference>
<gene>
    <name evidence="4" type="ORF">Lalb_Chr11g0075901</name>
</gene>
<dbReference type="PANTHER" id="PTHR43574">
    <property type="entry name" value="EPIMERASE-RELATED"/>
    <property type="match status" value="1"/>
</dbReference>
<dbReference type="OrthoDB" id="1713649at2759"/>
<evidence type="ECO:0000313" key="4">
    <source>
        <dbReference type="EMBL" id="KAE9604831.1"/>
    </source>
</evidence>